<sequence>MEIQCDQCGGKFKIADEKVPVGKTVSLSCPTCKNRLSITAPDPNAPPPEEKASAGAFGFTEMTDDSSSYDASDKPFDFIEEEGETALICETDTQIKEPIKKVLSFMEYHISDATDIRDALKKMRYHLFDIIVINETFGARNPDANNLLIYLERLKMKVRREIFVVMLSKRFKTMDHMTEFKKSVNMIVNVNDAKHFEKILNRGLSEYHQFYHIYKEMVRNISTI</sequence>
<dbReference type="OrthoDB" id="5432773at2"/>
<dbReference type="AlphaFoldDB" id="A8ZZI2"/>
<proteinExistence type="predicted"/>
<keyword evidence="3" id="KW-1185">Reference proteome</keyword>
<dbReference type="RefSeq" id="WP_012176465.1">
    <property type="nucleotide sequence ID" value="NC_009943.1"/>
</dbReference>
<dbReference type="Gene3D" id="3.40.50.2300">
    <property type="match status" value="1"/>
</dbReference>
<gene>
    <name evidence="2" type="ordered locus">Dole_3051</name>
</gene>
<reference evidence="2 3" key="1">
    <citation type="submission" date="2007-10" db="EMBL/GenBank/DDBJ databases">
        <title>Complete sequence of Desulfococcus oleovorans Hxd3.</title>
        <authorList>
            <consortium name="US DOE Joint Genome Institute"/>
            <person name="Copeland A."/>
            <person name="Lucas S."/>
            <person name="Lapidus A."/>
            <person name="Barry K."/>
            <person name="Glavina del Rio T."/>
            <person name="Dalin E."/>
            <person name="Tice H."/>
            <person name="Pitluck S."/>
            <person name="Kiss H."/>
            <person name="Brettin T."/>
            <person name="Bruce D."/>
            <person name="Detter J.C."/>
            <person name="Han C."/>
            <person name="Schmutz J."/>
            <person name="Larimer F."/>
            <person name="Land M."/>
            <person name="Hauser L."/>
            <person name="Kyrpides N."/>
            <person name="Kim E."/>
            <person name="Wawrik B."/>
            <person name="Richardson P."/>
        </authorList>
    </citation>
    <scope>NUCLEOTIDE SEQUENCE [LARGE SCALE GENOMIC DNA]</scope>
    <source>
        <strain evidence="3">DSM 6200 / JCM 39069 / Hxd3</strain>
    </source>
</reference>
<evidence type="ECO:0000313" key="2">
    <source>
        <dbReference type="EMBL" id="ABW68854.1"/>
    </source>
</evidence>
<dbReference type="EMBL" id="CP000859">
    <property type="protein sequence ID" value="ABW68854.1"/>
    <property type="molecule type" value="Genomic_DNA"/>
</dbReference>
<evidence type="ECO:0000313" key="3">
    <source>
        <dbReference type="Proteomes" id="UP000008561"/>
    </source>
</evidence>
<feature type="domain" description="Zinc finger/thioredoxin putative" evidence="1">
    <location>
        <begin position="1"/>
        <end position="34"/>
    </location>
</feature>
<dbReference type="Pfam" id="PF13717">
    <property type="entry name" value="Zn_ribbon_4"/>
    <property type="match status" value="1"/>
</dbReference>
<name>A8ZZI2_DESOH</name>
<dbReference type="Proteomes" id="UP000008561">
    <property type="component" value="Chromosome"/>
</dbReference>
<evidence type="ECO:0000259" key="1">
    <source>
        <dbReference type="Pfam" id="PF13717"/>
    </source>
</evidence>
<dbReference type="STRING" id="96561.Dole_3051"/>
<dbReference type="InterPro" id="IPR011723">
    <property type="entry name" value="Znf/thioredoxin_put"/>
</dbReference>
<organism evidence="2 3">
    <name type="scientific">Desulfosudis oleivorans (strain DSM 6200 / JCM 39069 / Hxd3)</name>
    <name type="common">Desulfococcus oleovorans</name>
    <dbReference type="NCBI Taxonomy" id="96561"/>
    <lineage>
        <taxon>Bacteria</taxon>
        <taxon>Pseudomonadati</taxon>
        <taxon>Thermodesulfobacteriota</taxon>
        <taxon>Desulfobacteria</taxon>
        <taxon>Desulfobacterales</taxon>
        <taxon>Desulfosudaceae</taxon>
        <taxon>Desulfosudis</taxon>
    </lineage>
</organism>
<dbReference type="HOGENOM" id="CLU_106208_0_0_7"/>
<dbReference type="InterPro" id="IPR011006">
    <property type="entry name" value="CheY-like_superfamily"/>
</dbReference>
<dbReference type="SUPFAM" id="SSF52172">
    <property type="entry name" value="CheY-like"/>
    <property type="match status" value="1"/>
</dbReference>
<dbReference type="eggNOG" id="COG0745">
    <property type="taxonomic scope" value="Bacteria"/>
</dbReference>
<dbReference type="KEGG" id="dol:Dole_3051"/>
<protein>
    <submittedName>
        <fullName evidence="2">Response regulator receiver protein</fullName>
    </submittedName>
</protein>
<accession>A8ZZI2</accession>